<dbReference type="GO" id="GO:0035556">
    <property type="term" value="P:intracellular signal transduction"/>
    <property type="evidence" value="ECO:0007669"/>
    <property type="project" value="InterPro"/>
</dbReference>
<dbReference type="GO" id="GO:0006171">
    <property type="term" value="P:cAMP biosynthetic process"/>
    <property type="evidence" value="ECO:0007669"/>
    <property type="project" value="TreeGrafter"/>
</dbReference>
<sequence length="323" mass="37291">MKKEKDNLFDKEQKILKNGESLLQQDAHENKEFFKQYKDLLKSYKKLLKQTKTLTSVSDRQQQKLNKILERMGTYLSYQLVKKITHEKENIEIKTRRTKLTVFFSDLKDFSYISSHMEGEALSEFLNSYLEVMTQIVNKWGGTLDKYIGDAIMVFFGDPEFTSDEDHAFKCVSMAMEMRDKMKGMRKKWYDMGYQEPLHCRMGIATGYCTVGNFGSSERMDYTIIGTPVNLAARLENAADIDEIFISHETWGYVKDKISCAPPLSLNLKGFHQPILAHKALSAALQDKDDLFHIHDESKGINIKIDFSKASKEELVSIIKKLS</sequence>
<dbReference type="KEGG" id="dli:dnl_23510"/>
<dbReference type="PANTHER" id="PTHR43081">
    <property type="entry name" value="ADENYLATE CYCLASE, TERMINAL-DIFFERENTIATION SPECIFIC-RELATED"/>
    <property type="match status" value="1"/>
</dbReference>
<evidence type="ECO:0000313" key="3">
    <source>
        <dbReference type="Proteomes" id="UP000663720"/>
    </source>
</evidence>
<evidence type="ECO:0000313" key="2">
    <source>
        <dbReference type="EMBL" id="QTA80065.1"/>
    </source>
</evidence>
<dbReference type="Proteomes" id="UP000663720">
    <property type="component" value="Chromosome"/>
</dbReference>
<reference evidence="2" key="1">
    <citation type="journal article" date="2021" name="Microb. Physiol.">
        <title>Proteogenomic Insights into the Physiology of Marine, Sulfate-Reducing, Filamentous Desulfonema limicola and Desulfonema magnum.</title>
        <authorList>
            <person name="Schnaars V."/>
            <person name="Wohlbrand L."/>
            <person name="Scheve S."/>
            <person name="Hinrichs C."/>
            <person name="Reinhardt R."/>
            <person name="Rabus R."/>
        </authorList>
    </citation>
    <scope>NUCLEOTIDE SEQUENCE</scope>
    <source>
        <strain evidence="2">5ac10</strain>
    </source>
</reference>
<dbReference type="PROSITE" id="PS50125">
    <property type="entry name" value="GUANYLATE_CYCLASE_2"/>
    <property type="match status" value="1"/>
</dbReference>
<dbReference type="EMBL" id="CP061799">
    <property type="protein sequence ID" value="QTA80065.1"/>
    <property type="molecule type" value="Genomic_DNA"/>
</dbReference>
<organism evidence="2 3">
    <name type="scientific">Desulfonema limicola</name>
    <dbReference type="NCBI Taxonomy" id="45656"/>
    <lineage>
        <taxon>Bacteria</taxon>
        <taxon>Pseudomonadati</taxon>
        <taxon>Thermodesulfobacteriota</taxon>
        <taxon>Desulfobacteria</taxon>
        <taxon>Desulfobacterales</taxon>
        <taxon>Desulfococcaceae</taxon>
        <taxon>Desulfonema</taxon>
    </lineage>
</organism>
<gene>
    <name evidence="2" type="ORF">dnl_23510</name>
</gene>
<dbReference type="Pfam" id="PF00211">
    <property type="entry name" value="Guanylate_cyc"/>
    <property type="match status" value="1"/>
</dbReference>
<dbReference type="GO" id="GO:0004016">
    <property type="term" value="F:adenylate cyclase activity"/>
    <property type="evidence" value="ECO:0007669"/>
    <property type="project" value="UniProtKB-ARBA"/>
</dbReference>
<accession>A0A975B741</accession>
<evidence type="ECO:0000259" key="1">
    <source>
        <dbReference type="PROSITE" id="PS50125"/>
    </source>
</evidence>
<dbReference type="InterPro" id="IPR001054">
    <property type="entry name" value="A/G_cyclase"/>
</dbReference>
<keyword evidence="3" id="KW-1185">Reference proteome</keyword>
<dbReference type="SMART" id="SM00044">
    <property type="entry name" value="CYCc"/>
    <property type="match status" value="1"/>
</dbReference>
<dbReference type="SUPFAM" id="SSF55073">
    <property type="entry name" value="Nucleotide cyclase"/>
    <property type="match status" value="1"/>
</dbReference>
<dbReference type="InterPro" id="IPR029787">
    <property type="entry name" value="Nucleotide_cyclase"/>
</dbReference>
<dbReference type="PANTHER" id="PTHR43081:SF18">
    <property type="entry name" value="BLL7624 PROTEIN"/>
    <property type="match status" value="1"/>
</dbReference>
<dbReference type="RefSeq" id="WP_207691741.1">
    <property type="nucleotide sequence ID" value="NZ_CP061799.1"/>
</dbReference>
<dbReference type="AlphaFoldDB" id="A0A975B741"/>
<name>A0A975B741_9BACT</name>
<proteinExistence type="predicted"/>
<dbReference type="Gene3D" id="3.30.70.1230">
    <property type="entry name" value="Nucleotide cyclase"/>
    <property type="match status" value="1"/>
</dbReference>
<dbReference type="InterPro" id="IPR050697">
    <property type="entry name" value="Adenylyl/Guanylyl_Cyclase_3/4"/>
</dbReference>
<feature type="domain" description="Guanylate cyclase" evidence="1">
    <location>
        <begin position="101"/>
        <end position="236"/>
    </location>
</feature>
<dbReference type="CDD" id="cd07302">
    <property type="entry name" value="CHD"/>
    <property type="match status" value="1"/>
</dbReference>
<protein>
    <submittedName>
        <fullName evidence="2">Adenylate/guanylate cyclase catalytic domain-containing protein</fullName>
    </submittedName>
</protein>